<dbReference type="EMBL" id="BEZZ01000471">
    <property type="protein sequence ID" value="GCC32905.1"/>
    <property type="molecule type" value="Genomic_DNA"/>
</dbReference>
<keyword evidence="2" id="KW-1185">Reference proteome</keyword>
<reference evidence="1 2" key="1">
    <citation type="journal article" date="2018" name="Nat. Ecol. Evol.">
        <title>Shark genomes provide insights into elasmobranch evolution and the origin of vertebrates.</title>
        <authorList>
            <person name="Hara Y"/>
            <person name="Yamaguchi K"/>
            <person name="Onimaru K"/>
            <person name="Kadota M"/>
            <person name="Koyanagi M"/>
            <person name="Keeley SD"/>
            <person name="Tatsumi K"/>
            <person name="Tanaka K"/>
            <person name="Motone F"/>
            <person name="Kageyama Y"/>
            <person name="Nozu R"/>
            <person name="Adachi N"/>
            <person name="Nishimura O"/>
            <person name="Nakagawa R"/>
            <person name="Tanegashima C"/>
            <person name="Kiyatake I"/>
            <person name="Matsumoto R"/>
            <person name="Murakumo K"/>
            <person name="Nishida K"/>
            <person name="Terakita A"/>
            <person name="Kuratani S"/>
            <person name="Sato K"/>
            <person name="Hyodo S Kuraku.S."/>
        </authorList>
    </citation>
    <scope>NUCLEOTIDE SEQUENCE [LARGE SCALE GENOMIC DNA]</scope>
</reference>
<protein>
    <submittedName>
        <fullName evidence="1">Uncharacterized protein</fullName>
    </submittedName>
</protein>
<evidence type="ECO:0000313" key="2">
    <source>
        <dbReference type="Proteomes" id="UP000287033"/>
    </source>
</evidence>
<comment type="caution">
    <text evidence="1">The sequence shown here is derived from an EMBL/GenBank/DDBJ whole genome shotgun (WGS) entry which is preliminary data.</text>
</comment>
<name>A0A401SR72_CHIPU</name>
<sequence>MPESQRYASLSYWGNLLWVLPWSTLNSVLHKAIQSFGIERKEEDELSSRHSDLVEAGTWSWQSCDTECDRRTENGGRRRLLHSRLQARTRTPGPFIRFLVKLEQHQKSQGLRPTVKRLERVMFQKACSHASVLGRVSAIRESLITFMERKNSFLLV</sequence>
<evidence type="ECO:0000313" key="1">
    <source>
        <dbReference type="EMBL" id="GCC32905.1"/>
    </source>
</evidence>
<dbReference type="Proteomes" id="UP000287033">
    <property type="component" value="Unassembled WGS sequence"/>
</dbReference>
<dbReference type="AlphaFoldDB" id="A0A401SR72"/>
<gene>
    <name evidence="1" type="ORF">chiPu_0011369</name>
</gene>
<organism evidence="1 2">
    <name type="scientific">Chiloscyllium punctatum</name>
    <name type="common">Brownbanded bambooshark</name>
    <name type="synonym">Hemiscyllium punctatum</name>
    <dbReference type="NCBI Taxonomy" id="137246"/>
    <lineage>
        <taxon>Eukaryota</taxon>
        <taxon>Metazoa</taxon>
        <taxon>Chordata</taxon>
        <taxon>Craniata</taxon>
        <taxon>Vertebrata</taxon>
        <taxon>Chondrichthyes</taxon>
        <taxon>Elasmobranchii</taxon>
        <taxon>Galeomorphii</taxon>
        <taxon>Galeoidea</taxon>
        <taxon>Orectolobiformes</taxon>
        <taxon>Hemiscylliidae</taxon>
        <taxon>Chiloscyllium</taxon>
    </lineage>
</organism>
<accession>A0A401SR72</accession>
<proteinExistence type="predicted"/>